<protein>
    <submittedName>
        <fullName evidence="1">Uncharacterized protein</fullName>
    </submittedName>
</protein>
<accession>A0A1U7I843</accession>
<dbReference type="OrthoDB" id="9180037at2"/>
<organism evidence="1 2">
    <name type="scientific">[Phormidium ambiguum] IAM M-71</name>
    <dbReference type="NCBI Taxonomy" id="454136"/>
    <lineage>
        <taxon>Bacteria</taxon>
        <taxon>Bacillati</taxon>
        <taxon>Cyanobacteriota</taxon>
        <taxon>Cyanophyceae</taxon>
        <taxon>Oscillatoriophycideae</taxon>
        <taxon>Aerosakkonematales</taxon>
        <taxon>Aerosakkonemataceae</taxon>
        <taxon>Floridanema</taxon>
    </lineage>
</organism>
<sequence length="202" mass="22305">MKGRSLLGLIVSLTIFGAGSLAVLAQSQRYPTNAEIQMLIKDFPRVIQSNQDFLSSKPTASEIQRLRSFVAAWSRVDSKIAPFLGQWNISDATLAIYPSNVRGRVCMIIAGDWNDEYGSVLTGTVSNNQIRVSNRQVIVRQGDYLGILRVENNKPIIFALGSAKPLESPTQFLESQGMQQFNPVITQQFNAAGCTASRPNRR</sequence>
<dbReference type="STRING" id="454136.NIES2119_25945"/>
<comment type="caution">
    <text evidence="1">The sequence shown here is derived from an EMBL/GenBank/DDBJ whole genome shotgun (WGS) entry which is preliminary data.</text>
</comment>
<evidence type="ECO:0000313" key="1">
    <source>
        <dbReference type="EMBL" id="OKH32580.1"/>
    </source>
</evidence>
<dbReference type="AlphaFoldDB" id="A0A1U7I843"/>
<proteinExistence type="predicted"/>
<name>A0A1U7I843_9CYAN</name>
<dbReference type="Proteomes" id="UP000185860">
    <property type="component" value="Unassembled WGS sequence"/>
</dbReference>
<gene>
    <name evidence="1" type="ORF">NIES2119_25945</name>
</gene>
<reference evidence="1 2" key="1">
    <citation type="submission" date="2016-11" db="EMBL/GenBank/DDBJ databases">
        <title>Draft Genome Sequences of Nine Cyanobacterial Strains from Diverse Habitats.</title>
        <authorList>
            <person name="Zhu T."/>
            <person name="Hou S."/>
            <person name="Lu X."/>
            <person name="Hess W.R."/>
        </authorList>
    </citation>
    <scope>NUCLEOTIDE SEQUENCE [LARGE SCALE GENOMIC DNA]</scope>
    <source>
        <strain evidence="1 2">IAM M-71</strain>
    </source>
</reference>
<evidence type="ECO:0000313" key="2">
    <source>
        <dbReference type="Proteomes" id="UP000185860"/>
    </source>
</evidence>
<dbReference type="EMBL" id="MRCE01000038">
    <property type="protein sequence ID" value="OKH32580.1"/>
    <property type="molecule type" value="Genomic_DNA"/>
</dbReference>
<dbReference type="RefSeq" id="WP_073596384.1">
    <property type="nucleotide sequence ID" value="NZ_MRCE01000038.1"/>
</dbReference>